<reference evidence="2" key="1">
    <citation type="submission" date="2019-08" db="EMBL/GenBank/DDBJ databases">
        <authorList>
            <person name="Kucharzyk K."/>
            <person name="Murdoch R.W."/>
            <person name="Higgins S."/>
            <person name="Loffler F."/>
        </authorList>
    </citation>
    <scope>NUCLEOTIDE SEQUENCE</scope>
</reference>
<evidence type="ECO:0000313" key="2">
    <source>
        <dbReference type="EMBL" id="MPM97891.1"/>
    </source>
</evidence>
<comment type="caution">
    <text evidence="2">The sequence shown here is derived from an EMBL/GenBank/DDBJ whole genome shotgun (WGS) entry which is preliminary data.</text>
</comment>
<proteinExistence type="predicted"/>
<organism evidence="2">
    <name type="scientific">bioreactor metagenome</name>
    <dbReference type="NCBI Taxonomy" id="1076179"/>
    <lineage>
        <taxon>unclassified sequences</taxon>
        <taxon>metagenomes</taxon>
        <taxon>ecological metagenomes</taxon>
    </lineage>
</organism>
<name>A0A645E8Y3_9ZZZZ</name>
<evidence type="ECO:0000256" key="1">
    <source>
        <dbReference type="SAM" id="MobiDB-lite"/>
    </source>
</evidence>
<dbReference type="EMBL" id="VSSQ01044097">
    <property type="protein sequence ID" value="MPM97891.1"/>
    <property type="molecule type" value="Genomic_DNA"/>
</dbReference>
<feature type="region of interest" description="Disordered" evidence="1">
    <location>
        <begin position="1"/>
        <end position="30"/>
    </location>
</feature>
<feature type="compositionally biased region" description="Basic and acidic residues" evidence="1">
    <location>
        <begin position="12"/>
        <end position="30"/>
    </location>
</feature>
<dbReference type="AlphaFoldDB" id="A0A645E8Y3"/>
<protein>
    <submittedName>
        <fullName evidence="2">Uncharacterized protein</fullName>
    </submittedName>
</protein>
<sequence length="104" mass="12533">MLRAIDLGSIGRAEDERQHKIEHEEDQHIDQHQLDLPKLNLRYREKHQREHHDDRDCANIIGKHHRCREQKKAQELRHTGKIEDDIVPLDIVKEFRFHRAVLLS</sequence>
<accession>A0A645E8Y3</accession>
<gene>
    <name evidence="2" type="ORF">SDC9_145071</name>
</gene>